<feature type="transmembrane region" description="Helical" evidence="2">
    <location>
        <begin position="1201"/>
        <end position="1219"/>
    </location>
</feature>
<feature type="transmembrane region" description="Helical" evidence="2">
    <location>
        <begin position="752"/>
        <end position="769"/>
    </location>
</feature>
<feature type="transmembrane region" description="Helical" evidence="2">
    <location>
        <begin position="874"/>
        <end position="892"/>
    </location>
</feature>
<dbReference type="EMBL" id="BJNY01000016">
    <property type="protein sequence ID" value="GED07151.1"/>
    <property type="molecule type" value="Genomic_DNA"/>
</dbReference>
<feature type="transmembrane region" description="Helical" evidence="2">
    <location>
        <begin position="390"/>
        <end position="408"/>
    </location>
</feature>
<accession>A0A4Y4DXK6</accession>
<keyword evidence="4" id="KW-1185">Reference proteome</keyword>
<feature type="transmembrane region" description="Helical" evidence="2">
    <location>
        <begin position="694"/>
        <end position="711"/>
    </location>
</feature>
<sequence>MLGVVIFLVFMAISFFIGYKVGGRKVPVDAQPMQEARAEAWRQGYDAAIAYMSERRPGQPNAPPANEGTTLKDQWVGTSNGLSNSQAPVQPVVPEHPGYAQSAAASAAANPALQRTPVIQRVPASAQKMVAPVKVLSKRERELRNINITLYVAALLIVAAGALFLSFALPPLAKVVGLFVLAAAFYAGGLIVHATKKSLRPAAAAFAGTGLALLPLSAIATYNTVALSGPSVWLIFSVIGTVAVGFATIRLRSRVLAWVAVLILVSTAMAAAATLQRGVFYYLLLMLVLSILLMLAATRSKAVRGSLFFEATSATAQLLPLLVAALGAVLFTELSDSQILWAGFLLTVQLLLSVKLFDNLRAYRFFGARAAAMVTLVSACSVLGLRSSAAAVVLALALGIQGVLVLVYSSSYRKLLKISASLWRAERAVLWALVLLATAMAYVLEPTGTGLAWISFAAVPVLMLMSVSALMRNAKIEAAALLLLALSPIGVAVMNPQRPLVSLLLAFVLFLALQRRAQGHTKLAYALASWGSSLVFGFFAARALLRYTVDTELVTNLSSTLALASTLGVWAAAFAWWILDIARPNGTGGTGVQGGWAAAGARLPRIAGSALVVLISLVLLRTHVSSPYHDSSVAGIIDSAWYTAGLVLFTLLVIASAVKYTAAASYGSRLGAAIRMVAGLGLLAGYGLSFLPQWWPVAELVALLLLGYFLRESRKAGEQGWKIAYAACAQLVFSSAIYWFVDRMHFDVHGKFAFFLLSLAVPQLLRLAASWRAGTGLRAELRVIAIAMLVFLPASIVGYAATAFMVDRGVLLLSAMLLGIYGAAAFAADRELRQARQFYLCAPVVALTALAQVPAWHFADQTGWIRTAWWTENTAMALLLLIAVLGLAAEWLQRAVGSLTYATGLAMFLPLGMVLAWDPYAGWVVAALLAAAVFFAAMVHTRKVAWFAIAVPLFLFVGLRSWVDLWRSEQLYYASGSIDTAWVLLGIGLVLGLLAAAHGRFADPAPSYPNGGYPSKEAAAESSRLYLLMCLAAVFAAGFLLHLDNYTVIPVISGAVLIFAAVVGLRIFESPARLNVFTVDVLFALAAVLAMNSYSILDHVPAADVMCSYFSLVIAALAAWRVYRPLGQLHHGYVMAASALVSVVMLLNMVDGNSLTRTYALVFFAALISWGLKLGRKLYIWWGAAAITLAILWTLRSMAFLWLVLLGIGLIVVAVRKLVRVDRKPAEQQEDLSSQNLPARHPVQPHFQPGPPQMQQRPEHQPPAANPMPWMNPQNRQPNRPDEADDRPGQ</sequence>
<comment type="caution">
    <text evidence="3">The sequence shown here is derived from an EMBL/GenBank/DDBJ whole genome shotgun (WGS) entry which is preliminary data.</text>
</comment>
<feature type="transmembrane region" description="Helical" evidence="2">
    <location>
        <begin position="204"/>
        <end position="225"/>
    </location>
</feature>
<feature type="transmembrane region" description="Helical" evidence="2">
    <location>
        <begin position="810"/>
        <end position="828"/>
    </location>
</feature>
<dbReference type="RefSeq" id="WP_141365950.1">
    <property type="nucleotide sequence ID" value="NZ_BAAAJL010000010.1"/>
</dbReference>
<keyword evidence="2" id="KW-1133">Transmembrane helix</keyword>
<dbReference type="OrthoDB" id="4931055at2"/>
<feature type="region of interest" description="Disordered" evidence="1">
    <location>
        <begin position="1227"/>
        <end position="1290"/>
    </location>
</feature>
<feature type="transmembrane region" description="Helical" evidence="2">
    <location>
        <begin position="603"/>
        <end position="620"/>
    </location>
</feature>
<feature type="transmembrane region" description="Helical" evidence="2">
    <location>
        <begin position="723"/>
        <end position="740"/>
    </location>
</feature>
<feature type="transmembrane region" description="Helical" evidence="2">
    <location>
        <begin position="1156"/>
        <end position="1172"/>
    </location>
</feature>
<organism evidence="3 4">
    <name type="scientific">Glutamicibacter uratoxydans</name>
    <name type="common">Arthrobacter uratoxydans</name>
    <dbReference type="NCBI Taxonomy" id="43667"/>
    <lineage>
        <taxon>Bacteria</taxon>
        <taxon>Bacillati</taxon>
        <taxon>Actinomycetota</taxon>
        <taxon>Actinomycetes</taxon>
        <taxon>Micrococcales</taxon>
        <taxon>Micrococcaceae</taxon>
        <taxon>Glutamicibacter</taxon>
    </lineage>
</organism>
<feature type="transmembrane region" description="Helical" evidence="2">
    <location>
        <begin position="308"/>
        <end position="332"/>
    </location>
</feature>
<name>A0A4Y4DXK6_GLUUR</name>
<feature type="transmembrane region" description="Helical" evidence="2">
    <location>
        <begin position="6"/>
        <end position="23"/>
    </location>
</feature>
<feature type="transmembrane region" description="Helical" evidence="2">
    <location>
        <begin position="231"/>
        <end position="248"/>
    </location>
</feature>
<feature type="transmembrane region" description="Helical" evidence="2">
    <location>
        <begin position="840"/>
        <end position="859"/>
    </location>
</feature>
<feature type="transmembrane region" description="Helical" evidence="2">
    <location>
        <begin position="279"/>
        <end position="296"/>
    </location>
</feature>
<feature type="transmembrane region" description="Helical" evidence="2">
    <location>
        <begin position="781"/>
        <end position="804"/>
    </location>
</feature>
<feature type="transmembrane region" description="Helical" evidence="2">
    <location>
        <begin position="923"/>
        <end position="939"/>
    </location>
</feature>
<feature type="transmembrane region" description="Helical" evidence="2">
    <location>
        <begin position="1132"/>
        <end position="1150"/>
    </location>
</feature>
<feature type="transmembrane region" description="Helical" evidence="2">
    <location>
        <begin position="524"/>
        <end position="545"/>
    </location>
</feature>
<feature type="transmembrane region" description="Helical" evidence="2">
    <location>
        <begin position="175"/>
        <end position="192"/>
    </location>
</feature>
<feature type="transmembrane region" description="Helical" evidence="2">
    <location>
        <begin position="1023"/>
        <end position="1041"/>
    </location>
</feature>
<evidence type="ECO:0000256" key="1">
    <source>
        <dbReference type="SAM" id="MobiDB-lite"/>
    </source>
</evidence>
<feature type="transmembrane region" description="Helical" evidence="2">
    <location>
        <begin position="338"/>
        <end position="354"/>
    </location>
</feature>
<keyword evidence="2" id="KW-0812">Transmembrane</keyword>
<feature type="transmembrane region" description="Helical" evidence="2">
    <location>
        <begin position="1047"/>
        <end position="1067"/>
    </location>
</feature>
<feature type="region of interest" description="Disordered" evidence="1">
    <location>
        <begin position="55"/>
        <end position="74"/>
    </location>
</feature>
<feature type="transmembrane region" description="Helical" evidence="2">
    <location>
        <begin position="500"/>
        <end position="517"/>
    </location>
</feature>
<feature type="transmembrane region" description="Helical" evidence="2">
    <location>
        <begin position="640"/>
        <end position="658"/>
    </location>
</feature>
<protein>
    <recommendedName>
        <fullName evidence="5">DUF2339 domain-containing protein</fullName>
    </recommendedName>
</protein>
<evidence type="ECO:0000313" key="4">
    <source>
        <dbReference type="Proteomes" id="UP000316612"/>
    </source>
</evidence>
<evidence type="ECO:0000256" key="2">
    <source>
        <dbReference type="SAM" id="Phobius"/>
    </source>
</evidence>
<feature type="transmembrane region" description="Helical" evidence="2">
    <location>
        <begin position="557"/>
        <end position="579"/>
    </location>
</feature>
<reference evidence="3 4" key="1">
    <citation type="submission" date="2019-06" db="EMBL/GenBank/DDBJ databases">
        <title>Whole genome shotgun sequence of Glutamicibacter uratoxydans NBRC 15515.</title>
        <authorList>
            <person name="Hosoyama A."/>
            <person name="Uohara A."/>
            <person name="Ohji S."/>
            <person name="Ichikawa N."/>
        </authorList>
    </citation>
    <scope>NUCLEOTIDE SEQUENCE [LARGE SCALE GENOMIC DNA]</scope>
    <source>
        <strain evidence="3 4">NBRC 15515</strain>
    </source>
</reference>
<feature type="transmembrane region" description="Helical" evidence="2">
    <location>
        <begin position="428"/>
        <end position="444"/>
    </location>
</feature>
<feature type="transmembrane region" description="Helical" evidence="2">
    <location>
        <begin position="670"/>
        <end position="688"/>
    </location>
</feature>
<feature type="transmembrane region" description="Helical" evidence="2">
    <location>
        <begin position="148"/>
        <end position="169"/>
    </location>
</feature>
<evidence type="ECO:0000313" key="3">
    <source>
        <dbReference type="EMBL" id="GED07151.1"/>
    </source>
</evidence>
<proteinExistence type="predicted"/>
<feature type="compositionally biased region" description="Basic and acidic residues" evidence="1">
    <location>
        <begin position="1279"/>
        <end position="1290"/>
    </location>
</feature>
<feature type="transmembrane region" description="Helical" evidence="2">
    <location>
        <begin position="1074"/>
        <end position="1094"/>
    </location>
</feature>
<feature type="transmembrane region" description="Helical" evidence="2">
    <location>
        <begin position="944"/>
        <end position="962"/>
    </location>
</feature>
<feature type="transmembrane region" description="Helical" evidence="2">
    <location>
        <begin position="450"/>
        <end position="471"/>
    </location>
</feature>
<dbReference type="CDD" id="cd22541">
    <property type="entry name" value="SP5_N"/>
    <property type="match status" value="1"/>
</dbReference>
<feature type="transmembrane region" description="Helical" evidence="2">
    <location>
        <begin position="1179"/>
        <end position="1195"/>
    </location>
</feature>
<dbReference type="Proteomes" id="UP000316612">
    <property type="component" value="Unassembled WGS sequence"/>
</dbReference>
<gene>
    <name evidence="3" type="ORF">AUR04nite_26830</name>
</gene>
<feature type="transmembrane region" description="Helical" evidence="2">
    <location>
        <begin position="366"/>
        <end position="384"/>
    </location>
</feature>
<feature type="transmembrane region" description="Helical" evidence="2">
    <location>
        <begin position="982"/>
        <end position="1002"/>
    </location>
</feature>
<feature type="transmembrane region" description="Helical" evidence="2">
    <location>
        <begin position="899"/>
        <end position="917"/>
    </location>
</feature>
<feature type="transmembrane region" description="Helical" evidence="2">
    <location>
        <begin position="255"/>
        <end position="273"/>
    </location>
</feature>
<feature type="transmembrane region" description="Helical" evidence="2">
    <location>
        <begin position="478"/>
        <end position="494"/>
    </location>
</feature>
<feature type="transmembrane region" description="Helical" evidence="2">
    <location>
        <begin position="1100"/>
        <end position="1120"/>
    </location>
</feature>
<keyword evidence="2" id="KW-0472">Membrane</keyword>
<evidence type="ECO:0008006" key="5">
    <source>
        <dbReference type="Google" id="ProtNLM"/>
    </source>
</evidence>